<dbReference type="EMBL" id="JADBDY010000001">
    <property type="protein sequence ID" value="MBE1458884.1"/>
    <property type="molecule type" value="Genomic_DNA"/>
</dbReference>
<gene>
    <name evidence="2" type="ORF">H4W79_003098</name>
</gene>
<name>A0ABR9HIN6_9ACTN</name>
<evidence type="ECO:0000313" key="2">
    <source>
        <dbReference type="EMBL" id="MBE1458884.1"/>
    </source>
</evidence>
<keyword evidence="3" id="KW-1185">Reference proteome</keyword>
<sequence>MRTERIRCTIPEREDPKANRLRRGSAGGRPPDFDRAAYRRRNRVERLMNRRKQYRALATRYDKLATTYRATVRIADILIRLRARPDKTSNQDPPNTP</sequence>
<comment type="caution">
    <text evidence="2">The sequence shown here is derived from an EMBL/GenBank/DDBJ whole genome shotgun (WGS) entry which is preliminary data.</text>
</comment>
<organism evidence="2 3">
    <name type="scientific">Nocardiopsis terrae</name>
    <dbReference type="NCBI Taxonomy" id="372655"/>
    <lineage>
        <taxon>Bacteria</taxon>
        <taxon>Bacillati</taxon>
        <taxon>Actinomycetota</taxon>
        <taxon>Actinomycetes</taxon>
        <taxon>Streptosporangiales</taxon>
        <taxon>Nocardiopsidaceae</taxon>
        <taxon>Nocardiopsis</taxon>
    </lineage>
</organism>
<evidence type="ECO:0000256" key="1">
    <source>
        <dbReference type="SAM" id="MobiDB-lite"/>
    </source>
</evidence>
<accession>A0ABR9HIN6</accession>
<feature type="compositionally biased region" description="Basic and acidic residues" evidence="1">
    <location>
        <begin position="1"/>
        <end position="18"/>
    </location>
</feature>
<dbReference type="Proteomes" id="UP000598217">
    <property type="component" value="Unassembled WGS sequence"/>
</dbReference>
<protein>
    <submittedName>
        <fullName evidence="2">Transposase</fullName>
    </submittedName>
</protein>
<feature type="region of interest" description="Disordered" evidence="1">
    <location>
        <begin position="1"/>
        <end position="34"/>
    </location>
</feature>
<reference evidence="2 3" key="1">
    <citation type="submission" date="2020-10" db="EMBL/GenBank/DDBJ databases">
        <title>Sequencing the genomes of 1000 actinobacteria strains.</title>
        <authorList>
            <person name="Klenk H.-P."/>
        </authorList>
    </citation>
    <scope>NUCLEOTIDE SEQUENCE [LARGE SCALE GENOMIC DNA]</scope>
    <source>
        <strain evidence="2 3">DSM 45157</strain>
    </source>
</reference>
<proteinExistence type="predicted"/>
<evidence type="ECO:0000313" key="3">
    <source>
        <dbReference type="Proteomes" id="UP000598217"/>
    </source>
</evidence>